<organism evidence="2 3">
    <name type="scientific">Botrytis deweyae</name>
    <dbReference type="NCBI Taxonomy" id="2478750"/>
    <lineage>
        <taxon>Eukaryota</taxon>
        <taxon>Fungi</taxon>
        <taxon>Dikarya</taxon>
        <taxon>Ascomycota</taxon>
        <taxon>Pezizomycotina</taxon>
        <taxon>Leotiomycetes</taxon>
        <taxon>Helotiales</taxon>
        <taxon>Sclerotiniaceae</taxon>
        <taxon>Botrytis</taxon>
    </lineage>
</organism>
<evidence type="ECO:0000313" key="3">
    <source>
        <dbReference type="Proteomes" id="UP000783213"/>
    </source>
</evidence>
<accession>A0ABQ7IW29</accession>
<dbReference type="EMBL" id="RCSX01000005">
    <property type="protein sequence ID" value="KAF7935170.1"/>
    <property type="molecule type" value="Genomic_DNA"/>
</dbReference>
<keyword evidence="3" id="KW-1185">Reference proteome</keyword>
<dbReference type="GeneID" id="62229989"/>
<dbReference type="NCBIfam" id="TIGR02464">
    <property type="entry name" value="ribofla_fusion"/>
    <property type="match status" value="1"/>
</dbReference>
<dbReference type="Pfam" id="PF08719">
    <property type="entry name" value="NADAR"/>
    <property type="match status" value="1"/>
</dbReference>
<comment type="caution">
    <text evidence="2">The sequence shown here is derived from an EMBL/GenBank/DDBJ whole genome shotgun (WGS) entry which is preliminary data.</text>
</comment>
<dbReference type="CDD" id="cd15457">
    <property type="entry name" value="NADAR"/>
    <property type="match status" value="1"/>
</dbReference>
<dbReference type="RefSeq" id="XP_038813364.1">
    <property type="nucleotide sequence ID" value="XM_038950835.1"/>
</dbReference>
<evidence type="ECO:0000313" key="2">
    <source>
        <dbReference type="EMBL" id="KAF7935170.1"/>
    </source>
</evidence>
<feature type="domain" description="NADAR" evidence="1">
    <location>
        <begin position="31"/>
        <end position="179"/>
    </location>
</feature>
<evidence type="ECO:0000259" key="1">
    <source>
        <dbReference type="Pfam" id="PF08719"/>
    </source>
</evidence>
<dbReference type="InterPro" id="IPR012816">
    <property type="entry name" value="NADAR"/>
</dbReference>
<protein>
    <recommendedName>
        <fullName evidence="1">NADAR domain-containing protein</fullName>
    </recommendedName>
</protein>
<dbReference type="Proteomes" id="UP000783213">
    <property type="component" value="Unassembled WGS sequence"/>
</dbReference>
<reference evidence="2 3" key="1">
    <citation type="journal article" date="2020" name="Genome Biol. Evol.">
        <title>Comparative genomics of Sclerotiniaceae.</title>
        <authorList>
            <person name="Valero Jimenez C.A."/>
            <person name="Steentjes M."/>
            <person name="Scholten O.E."/>
            <person name="Van Kan J.A.L."/>
        </authorList>
    </citation>
    <scope>NUCLEOTIDE SEQUENCE [LARGE SCALE GENOMIC DNA]</scope>
    <source>
        <strain evidence="2 3">B1</strain>
    </source>
</reference>
<name>A0ABQ7IW29_9HELO</name>
<sequence>MAPGTDSLTYFFAKGNKLEEVNSILFSGHKAGNAYSHFSNFYMESFEDGSGITYSCGEAYFQAGKAWQVRDIDKFAQIAHAKSGYDAKRLGNEVKGLDVARWNKSSSYVMRNALYHKYRNNQAKREDLINTGNKCLVEAKDDLVWGSGLKTAALTLSTPISQWPGDNKLGEELMRGREYFKSLQEQPRTLDSVDKADEFARETSQEDHTMTEETIILPKNEHPKRCEKGIVDPFEEIEVSNESNEKKRKFDQTLDILVEKNKALLKRMRAGKGSED</sequence>
<gene>
    <name evidence="2" type="ORF">EAE98_003215</name>
</gene>
<dbReference type="InterPro" id="IPR037238">
    <property type="entry name" value="YbiA-like_sf"/>
</dbReference>
<dbReference type="SUPFAM" id="SSF143990">
    <property type="entry name" value="YbiA-like"/>
    <property type="match status" value="1"/>
</dbReference>
<proteinExistence type="predicted"/>
<dbReference type="Gene3D" id="1.10.357.40">
    <property type="entry name" value="YbiA-like"/>
    <property type="match status" value="1"/>
</dbReference>